<gene>
    <name evidence="2" type="ORF">MELLADRAFT_89211</name>
</gene>
<evidence type="ECO:0000256" key="1">
    <source>
        <dbReference type="SAM" id="SignalP"/>
    </source>
</evidence>
<dbReference type="AlphaFoldDB" id="F4R5C1"/>
<dbReference type="PANTHER" id="PTHR28154">
    <property type="entry name" value="CELL WALL SYNTHESIS PROTEIN KNH1-RELATED"/>
    <property type="match status" value="1"/>
</dbReference>
<dbReference type="EMBL" id="GL883091">
    <property type="protein sequence ID" value="EGG12022.1"/>
    <property type="molecule type" value="Genomic_DNA"/>
</dbReference>
<name>F4R5C1_MELLP</name>
<evidence type="ECO:0008006" key="4">
    <source>
        <dbReference type="Google" id="ProtNLM"/>
    </source>
</evidence>
<feature type="chain" id="PRO_5003321360" description="Secreted protein" evidence="1">
    <location>
        <begin position="19"/>
        <end position="229"/>
    </location>
</feature>
<proteinExistence type="predicted"/>
<dbReference type="OrthoDB" id="2432613at2759"/>
<evidence type="ECO:0000313" key="3">
    <source>
        <dbReference type="Proteomes" id="UP000001072"/>
    </source>
</evidence>
<keyword evidence="1" id="KW-0732">Signal</keyword>
<dbReference type="InterPro" id="IPR045328">
    <property type="entry name" value="Kre9/Knh1"/>
</dbReference>
<dbReference type="HOGENOM" id="CLU_1210063_0_0_1"/>
<reference evidence="3" key="1">
    <citation type="journal article" date="2011" name="Proc. Natl. Acad. Sci. U.S.A.">
        <title>Obligate biotrophy features unraveled by the genomic analysis of rust fungi.</title>
        <authorList>
            <person name="Duplessis S."/>
            <person name="Cuomo C.A."/>
            <person name="Lin Y.-C."/>
            <person name="Aerts A."/>
            <person name="Tisserant E."/>
            <person name="Veneault-Fourrey C."/>
            <person name="Joly D.L."/>
            <person name="Hacquard S."/>
            <person name="Amselem J."/>
            <person name="Cantarel B.L."/>
            <person name="Chiu R."/>
            <person name="Coutinho P.M."/>
            <person name="Feau N."/>
            <person name="Field M."/>
            <person name="Frey P."/>
            <person name="Gelhaye E."/>
            <person name="Goldberg J."/>
            <person name="Grabherr M.G."/>
            <person name="Kodira C.D."/>
            <person name="Kohler A."/>
            <person name="Kuees U."/>
            <person name="Lindquist E.A."/>
            <person name="Lucas S.M."/>
            <person name="Mago R."/>
            <person name="Mauceli E."/>
            <person name="Morin E."/>
            <person name="Murat C."/>
            <person name="Pangilinan J.L."/>
            <person name="Park R."/>
            <person name="Pearson M."/>
            <person name="Quesneville H."/>
            <person name="Rouhier N."/>
            <person name="Sakthikumar S."/>
            <person name="Salamov A.A."/>
            <person name="Schmutz J."/>
            <person name="Selles B."/>
            <person name="Shapiro H."/>
            <person name="Tanguay P."/>
            <person name="Tuskan G.A."/>
            <person name="Henrissat B."/>
            <person name="Van de Peer Y."/>
            <person name="Rouze P."/>
            <person name="Ellis J.G."/>
            <person name="Dodds P.N."/>
            <person name="Schein J.E."/>
            <person name="Zhong S."/>
            <person name="Hamelin R.C."/>
            <person name="Grigoriev I.V."/>
            <person name="Szabo L.J."/>
            <person name="Martin F."/>
        </authorList>
    </citation>
    <scope>NUCLEOTIDE SEQUENCE [LARGE SCALE GENOMIC DNA]</scope>
    <source>
        <strain evidence="3">98AG31 / pathotype 3-4-7</strain>
    </source>
</reference>
<dbReference type="RefSeq" id="XP_007404397.1">
    <property type="nucleotide sequence ID" value="XM_007404335.1"/>
</dbReference>
<dbReference type="GeneID" id="18935112"/>
<dbReference type="PANTHER" id="PTHR28154:SF1">
    <property type="entry name" value="CELL WALL SYNTHESIS PROTEIN KNH1-RELATED"/>
    <property type="match status" value="1"/>
</dbReference>
<organism evidence="3">
    <name type="scientific">Melampsora larici-populina (strain 98AG31 / pathotype 3-4-7)</name>
    <name type="common">Poplar leaf rust fungus</name>
    <dbReference type="NCBI Taxonomy" id="747676"/>
    <lineage>
        <taxon>Eukaryota</taxon>
        <taxon>Fungi</taxon>
        <taxon>Dikarya</taxon>
        <taxon>Basidiomycota</taxon>
        <taxon>Pucciniomycotina</taxon>
        <taxon>Pucciniomycetes</taxon>
        <taxon>Pucciniales</taxon>
        <taxon>Melampsoraceae</taxon>
        <taxon>Melampsora</taxon>
    </lineage>
</organism>
<evidence type="ECO:0000313" key="2">
    <source>
        <dbReference type="EMBL" id="EGG12022.1"/>
    </source>
</evidence>
<protein>
    <recommendedName>
        <fullName evidence="4">Secreted protein</fullName>
    </recommendedName>
</protein>
<sequence>MLFTFVLGVLVSLRSSHASLFITSPVQSTNCVGGKPCLLTWTNDKALPELSAYGTMNVGLWTGSETQQIELIKLGHIDPKESSTMNVIIPPKTGPNGNQYFIRMDQAVPDHPGDPYQAFSAHFDLSGMTGGVAPVVPPSPPHPEPAKGVIGGPNSSIIVAVPPSSPTGAPVVGRIAGTGSSNSVSTASLPVLPQTPSASFSSPSPMATPQTPPSSITSAFYYFVLAILL</sequence>
<dbReference type="GO" id="GO:0042546">
    <property type="term" value="P:cell wall biogenesis"/>
    <property type="evidence" value="ECO:0007669"/>
    <property type="project" value="InterPro"/>
</dbReference>
<dbReference type="GO" id="GO:0006078">
    <property type="term" value="P:(1-&gt;6)-beta-D-glucan biosynthetic process"/>
    <property type="evidence" value="ECO:0007669"/>
    <property type="project" value="InterPro"/>
</dbReference>
<keyword evidence="3" id="KW-1185">Reference proteome</keyword>
<accession>F4R5C1</accession>
<dbReference type="eggNOG" id="ENOG502S9A1">
    <property type="taxonomic scope" value="Eukaryota"/>
</dbReference>
<feature type="signal peptide" evidence="1">
    <location>
        <begin position="1"/>
        <end position="18"/>
    </location>
</feature>
<dbReference type="Proteomes" id="UP000001072">
    <property type="component" value="Unassembled WGS sequence"/>
</dbReference>
<dbReference type="KEGG" id="mlr:MELLADRAFT_89211"/>
<dbReference type="InParanoid" id="F4R5C1"/>
<dbReference type="VEuPathDB" id="FungiDB:MELLADRAFT_89211"/>